<feature type="region of interest" description="Disordered" evidence="1">
    <location>
        <begin position="1"/>
        <end position="29"/>
    </location>
</feature>
<organism evidence="3 4">
    <name type="scientific">Parelaphostrongylus tenuis</name>
    <name type="common">Meningeal worm</name>
    <dbReference type="NCBI Taxonomy" id="148309"/>
    <lineage>
        <taxon>Eukaryota</taxon>
        <taxon>Metazoa</taxon>
        <taxon>Ecdysozoa</taxon>
        <taxon>Nematoda</taxon>
        <taxon>Chromadorea</taxon>
        <taxon>Rhabditida</taxon>
        <taxon>Rhabditina</taxon>
        <taxon>Rhabditomorpha</taxon>
        <taxon>Strongyloidea</taxon>
        <taxon>Metastrongylidae</taxon>
        <taxon>Parelaphostrongylus</taxon>
    </lineage>
</organism>
<reference evidence="3" key="1">
    <citation type="submission" date="2021-06" db="EMBL/GenBank/DDBJ databases">
        <title>Parelaphostrongylus tenuis whole genome reference sequence.</title>
        <authorList>
            <person name="Garwood T.J."/>
            <person name="Larsen P.A."/>
            <person name="Fountain-Jones N.M."/>
            <person name="Garbe J.R."/>
            <person name="Macchietto M.G."/>
            <person name="Kania S.A."/>
            <person name="Gerhold R.W."/>
            <person name="Richards J.E."/>
            <person name="Wolf T.M."/>
        </authorList>
    </citation>
    <scope>NUCLEOTIDE SEQUENCE</scope>
    <source>
        <strain evidence="3">MNPRO001-30</strain>
        <tissue evidence="3">Meninges</tissue>
    </source>
</reference>
<feature type="transmembrane region" description="Helical" evidence="2">
    <location>
        <begin position="36"/>
        <end position="52"/>
    </location>
</feature>
<keyword evidence="2" id="KW-1133">Transmembrane helix</keyword>
<evidence type="ECO:0000313" key="3">
    <source>
        <dbReference type="EMBL" id="KAJ1364578.1"/>
    </source>
</evidence>
<proteinExistence type="predicted"/>
<sequence>MNAKTQCDGKKARIRASNMPTGHALKRAKPSQRRPLHYYCAVLLNIIIHNIASA</sequence>
<protein>
    <submittedName>
        <fullName evidence="3">Uncharacterized protein</fullName>
    </submittedName>
</protein>
<keyword evidence="2" id="KW-0812">Transmembrane</keyword>
<gene>
    <name evidence="3" type="ORF">KIN20_024700</name>
</gene>
<comment type="caution">
    <text evidence="3">The sequence shown here is derived from an EMBL/GenBank/DDBJ whole genome shotgun (WGS) entry which is preliminary data.</text>
</comment>
<keyword evidence="2" id="KW-0472">Membrane</keyword>
<dbReference type="EMBL" id="JAHQIW010005005">
    <property type="protein sequence ID" value="KAJ1364578.1"/>
    <property type="molecule type" value="Genomic_DNA"/>
</dbReference>
<evidence type="ECO:0000256" key="1">
    <source>
        <dbReference type="SAM" id="MobiDB-lite"/>
    </source>
</evidence>
<dbReference type="AlphaFoldDB" id="A0AAD5MYL7"/>
<keyword evidence="4" id="KW-1185">Reference proteome</keyword>
<evidence type="ECO:0000256" key="2">
    <source>
        <dbReference type="SAM" id="Phobius"/>
    </source>
</evidence>
<dbReference type="Proteomes" id="UP001196413">
    <property type="component" value="Unassembled WGS sequence"/>
</dbReference>
<evidence type="ECO:0000313" key="4">
    <source>
        <dbReference type="Proteomes" id="UP001196413"/>
    </source>
</evidence>
<name>A0AAD5MYL7_PARTN</name>
<accession>A0AAD5MYL7</accession>